<gene>
    <name evidence="3" type="ORF">THAPSDRAFT_20797</name>
</gene>
<sequence>MAPNTSTSTASFQTQESNGSLAHDETQLWKDLSVESWKNSVMNKDSVFYDLYNDTRRRIIEACHKHSYDVVVEVGCGTGEVIGFLDGTDTPRIGVDINPDFINHCKATYKGDNLEFHVADAMKLDEWWASMGYDKKYKAPLMVCPNNTIMIMPEEIRDTVIDQMRVVAGIEGRIVVTYWNGKMFAHGVMGFYRKNSDLCGTFDLTEEHVDWDSKKIETRTSYKSEWPTADDVARWMAALLIDVVIAEPQIVETPEIDHVAEVGMGVYLWLKGISPENSSTGSARDYYDDKDSQTFYRTVWGENNTHIGRHDLLEQDPEYTDADLCTKLRKAQQLQEEVFMEYVKTFYGESKVRCLDMGCGFGGLLRNMVKKDMIWSAVGVDISGEMIDAATRLSKGIESLTFYRESYMNTSVPDEGIDLCVSTEAFLHVGPGNHEAVLREAWRVLRPGGRLIFTDIVGLPSSPPEAKVLYQRIGLQSFQTVDGYFEVAKKLGFGELTFEEHSANVSTHYGTVLEALEELWEKKEIDIKQESKDRMVDGLTKWRDLAPSCLQWGVISMRKIEQTEHSVVDESPSS</sequence>
<dbReference type="InterPro" id="IPR013216">
    <property type="entry name" value="Methyltransf_11"/>
</dbReference>
<dbReference type="GO" id="GO:0008168">
    <property type="term" value="F:methyltransferase activity"/>
    <property type="evidence" value="ECO:0000318"/>
    <property type="project" value="GO_Central"/>
</dbReference>
<dbReference type="InterPro" id="IPR029063">
    <property type="entry name" value="SAM-dependent_MTases_sf"/>
</dbReference>
<evidence type="ECO:0000259" key="2">
    <source>
        <dbReference type="Pfam" id="PF13847"/>
    </source>
</evidence>
<dbReference type="OMA" id="TIMIMPE"/>
<dbReference type="STRING" id="35128.B8BQQ3"/>
<dbReference type="GeneID" id="7442896"/>
<dbReference type="PaxDb" id="35128-Thaps20797"/>
<name>B8BQQ3_THAPS</name>
<dbReference type="SUPFAM" id="SSF53335">
    <property type="entry name" value="S-adenosyl-L-methionine-dependent methyltransferases"/>
    <property type="match status" value="2"/>
</dbReference>
<dbReference type="KEGG" id="tps:THAPSDRAFT_20797"/>
<dbReference type="EMBL" id="CM000638">
    <property type="protein sequence ID" value="EED96405.1"/>
    <property type="molecule type" value="Genomic_DNA"/>
</dbReference>
<protein>
    <recommendedName>
        <fullName evidence="5">Methyltransferase type 11 domain-containing protein</fullName>
    </recommendedName>
</protein>
<reference evidence="3 4" key="2">
    <citation type="journal article" date="2008" name="Nature">
        <title>The Phaeodactylum genome reveals the evolutionary history of diatom genomes.</title>
        <authorList>
            <person name="Bowler C."/>
            <person name="Allen A.E."/>
            <person name="Badger J.H."/>
            <person name="Grimwood J."/>
            <person name="Jabbari K."/>
            <person name="Kuo A."/>
            <person name="Maheswari U."/>
            <person name="Martens C."/>
            <person name="Maumus F."/>
            <person name="Otillar R.P."/>
            <person name="Rayko E."/>
            <person name="Salamov A."/>
            <person name="Vandepoele K."/>
            <person name="Beszteri B."/>
            <person name="Gruber A."/>
            <person name="Heijde M."/>
            <person name="Katinka M."/>
            <person name="Mock T."/>
            <person name="Valentin K."/>
            <person name="Verret F."/>
            <person name="Berges J.A."/>
            <person name="Brownlee C."/>
            <person name="Cadoret J.P."/>
            <person name="Chiovitti A."/>
            <person name="Choi C.J."/>
            <person name="Coesel S."/>
            <person name="De Martino A."/>
            <person name="Detter J.C."/>
            <person name="Durkin C."/>
            <person name="Falciatore A."/>
            <person name="Fournet J."/>
            <person name="Haruta M."/>
            <person name="Huysman M.J."/>
            <person name="Jenkins B.D."/>
            <person name="Jiroutova K."/>
            <person name="Jorgensen R.E."/>
            <person name="Joubert Y."/>
            <person name="Kaplan A."/>
            <person name="Kroger N."/>
            <person name="Kroth P.G."/>
            <person name="La Roche J."/>
            <person name="Lindquist E."/>
            <person name="Lommer M."/>
            <person name="Martin-Jezequel V."/>
            <person name="Lopez P.J."/>
            <person name="Lucas S."/>
            <person name="Mangogna M."/>
            <person name="McGinnis K."/>
            <person name="Medlin L.K."/>
            <person name="Montsant A."/>
            <person name="Oudot-Le Secq M.P."/>
            <person name="Napoli C."/>
            <person name="Obornik M."/>
            <person name="Parker M.S."/>
            <person name="Petit J.L."/>
            <person name="Porcel B.M."/>
            <person name="Poulsen N."/>
            <person name="Robison M."/>
            <person name="Rychlewski L."/>
            <person name="Rynearson T.A."/>
            <person name="Schmutz J."/>
            <person name="Shapiro H."/>
            <person name="Siaut M."/>
            <person name="Stanley M."/>
            <person name="Sussman M.R."/>
            <person name="Taylor A.R."/>
            <person name="Vardi A."/>
            <person name="von Dassow P."/>
            <person name="Vyverman W."/>
            <person name="Willis A."/>
            <person name="Wyrwicz L.S."/>
            <person name="Rokhsar D.S."/>
            <person name="Weissenbach J."/>
            <person name="Armbrust E.V."/>
            <person name="Green B.R."/>
            <person name="Van de Peer Y."/>
            <person name="Grigoriev I.V."/>
        </authorList>
    </citation>
    <scope>NUCLEOTIDE SEQUENCE [LARGE SCALE GENOMIC DNA]</scope>
    <source>
        <strain evidence="3 4">CCMP1335</strain>
    </source>
</reference>
<dbReference type="PANTHER" id="PTHR42912">
    <property type="entry name" value="METHYLTRANSFERASE"/>
    <property type="match status" value="1"/>
</dbReference>
<dbReference type="HOGENOM" id="CLU_460314_0_0_1"/>
<evidence type="ECO:0000259" key="1">
    <source>
        <dbReference type="Pfam" id="PF08241"/>
    </source>
</evidence>
<keyword evidence="4" id="KW-1185">Reference proteome</keyword>
<dbReference type="Gene3D" id="3.40.50.150">
    <property type="entry name" value="Vaccinia Virus protein VP39"/>
    <property type="match status" value="2"/>
</dbReference>
<dbReference type="InterPro" id="IPR025714">
    <property type="entry name" value="Methyltranfer_dom"/>
</dbReference>
<dbReference type="InterPro" id="IPR050508">
    <property type="entry name" value="Methyltransf_Superfamily"/>
</dbReference>
<evidence type="ECO:0000313" key="4">
    <source>
        <dbReference type="Proteomes" id="UP000001449"/>
    </source>
</evidence>
<dbReference type="BRENDA" id="2.1.1.162">
    <property type="organism ID" value="6253"/>
</dbReference>
<dbReference type="GO" id="GO:0008757">
    <property type="term" value="F:S-adenosylmethionine-dependent methyltransferase activity"/>
    <property type="evidence" value="ECO:0007669"/>
    <property type="project" value="InterPro"/>
</dbReference>
<dbReference type="InParanoid" id="B8BQQ3"/>
<reference evidence="3 4" key="1">
    <citation type="journal article" date="2004" name="Science">
        <title>The genome of the diatom Thalassiosira pseudonana: ecology, evolution, and metabolism.</title>
        <authorList>
            <person name="Armbrust E.V."/>
            <person name="Berges J.A."/>
            <person name="Bowler C."/>
            <person name="Green B.R."/>
            <person name="Martinez D."/>
            <person name="Putnam N.H."/>
            <person name="Zhou S."/>
            <person name="Allen A.E."/>
            <person name="Apt K.E."/>
            <person name="Bechner M."/>
            <person name="Brzezinski M.A."/>
            <person name="Chaal B.K."/>
            <person name="Chiovitti A."/>
            <person name="Davis A.K."/>
            <person name="Demarest M.S."/>
            <person name="Detter J.C."/>
            <person name="Glavina T."/>
            <person name="Goodstein D."/>
            <person name="Hadi M.Z."/>
            <person name="Hellsten U."/>
            <person name="Hildebrand M."/>
            <person name="Jenkins B.D."/>
            <person name="Jurka J."/>
            <person name="Kapitonov V.V."/>
            <person name="Kroger N."/>
            <person name="Lau W.W."/>
            <person name="Lane T.W."/>
            <person name="Larimer F.W."/>
            <person name="Lippmeier J.C."/>
            <person name="Lucas S."/>
            <person name="Medina M."/>
            <person name="Montsant A."/>
            <person name="Obornik M."/>
            <person name="Parker M.S."/>
            <person name="Palenik B."/>
            <person name="Pazour G.J."/>
            <person name="Richardson P.M."/>
            <person name="Rynearson T.A."/>
            <person name="Saito M.A."/>
            <person name="Schwartz D.C."/>
            <person name="Thamatrakoln K."/>
            <person name="Valentin K."/>
            <person name="Vardi A."/>
            <person name="Wilkerson F.P."/>
            <person name="Rokhsar D.S."/>
        </authorList>
    </citation>
    <scope>NUCLEOTIDE SEQUENCE [LARGE SCALE GENOMIC DNA]</scope>
    <source>
        <strain evidence="3 4">CCMP1335</strain>
    </source>
</reference>
<organism evidence="3 4">
    <name type="scientific">Thalassiosira pseudonana</name>
    <name type="common">Marine diatom</name>
    <name type="synonym">Cyclotella nana</name>
    <dbReference type="NCBI Taxonomy" id="35128"/>
    <lineage>
        <taxon>Eukaryota</taxon>
        <taxon>Sar</taxon>
        <taxon>Stramenopiles</taxon>
        <taxon>Ochrophyta</taxon>
        <taxon>Bacillariophyta</taxon>
        <taxon>Coscinodiscophyceae</taxon>
        <taxon>Thalassiosirophycidae</taxon>
        <taxon>Thalassiosirales</taxon>
        <taxon>Thalassiosiraceae</taxon>
        <taxon>Thalassiosira</taxon>
    </lineage>
</organism>
<evidence type="ECO:0000313" key="3">
    <source>
        <dbReference type="EMBL" id="EED96405.1"/>
    </source>
</evidence>
<dbReference type="AlphaFoldDB" id="B8BQQ3"/>
<dbReference type="RefSeq" id="XP_002286764.1">
    <property type="nucleotide sequence ID" value="XM_002286728.1"/>
</dbReference>
<dbReference type="eggNOG" id="KOG1269">
    <property type="taxonomic scope" value="Eukaryota"/>
</dbReference>
<dbReference type="Proteomes" id="UP000001449">
    <property type="component" value="Chromosome 1"/>
</dbReference>
<dbReference type="Pfam" id="PF08241">
    <property type="entry name" value="Methyltransf_11"/>
    <property type="match status" value="1"/>
</dbReference>
<proteinExistence type="predicted"/>
<dbReference type="Pfam" id="PF13847">
    <property type="entry name" value="Methyltransf_31"/>
    <property type="match status" value="1"/>
</dbReference>
<feature type="domain" description="Methyltransferase" evidence="2">
    <location>
        <begin position="66"/>
        <end position="180"/>
    </location>
</feature>
<evidence type="ECO:0008006" key="5">
    <source>
        <dbReference type="Google" id="ProtNLM"/>
    </source>
</evidence>
<feature type="domain" description="Methyltransferase type 11" evidence="1">
    <location>
        <begin position="355"/>
        <end position="453"/>
    </location>
</feature>
<accession>B8BQQ3</accession>
<dbReference type="PANTHER" id="PTHR42912:SF93">
    <property type="entry name" value="N6-ADENOSINE-METHYLTRANSFERASE TMT1A"/>
    <property type="match status" value="1"/>
</dbReference>
<dbReference type="CDD" id="cd02440">
    <property type="entry name" value="AdoMet_MTases"/>
    <property type="match status" value="2"/>
</dbReference>